<gene>
    <name evidence="6" type="ORF">AaE_001060</name>
</gene>
<evidence type="ECO:0000256" key="3">
    <source>
        <dbReference type="ARBA" id="ARBA00022806"/>
    </source>
</evidence>
<protein>
    <recommendedName>
        <fullName evidence="5">ERCC3/RAD25/XPB helicase C-terminal domain-containing protein</fullName>
    </recommendedName>
</protein>
<dbReference type="GO" id="GO:0005675">
    <property type="term" value="C:transcription factor TFIIH holo complex"/>
    <property type="evidence" value="ECO:0007669"/>
    <property type="project" value="TreeGrafter"/>
</dbReference>
<dbReference type="PANTHER" id="PTHR11274">
    <property type="entry name" value="RAD25/XP-B DNA REPAIR HELICASE"/>
    <property type="match status" value="1"/>
</dbReference>
<dbReference type="InterPro" id="IPR050615">
    <property type="entry name" value="ATP-dep_DNA_Helicase"/>
</dbReference>
<dbReference type="EMBL" id="VJMI01001951">
    <property type="protein sequence ID" value="KAF0775241.1"/>
    <property type="molecule type" value="Genomic_DNA"/>
</dbReference>
<evidence type="ECO:0000313" key="7">
    <source>
        <dbReference type="Proteomes" id="UP000469452"/>
    </source>
</evidence>
<dbReference type="GO" id="GO:0006367">
    <property type="term" value="P:transcription initiation at RNA polymerase II promoter"/>
    <property type="evidence" value="ECO:0007669"/>
    <property type="project" value="TreeGrafter"/>
</dbReference>
<evidence type="ECO:0000313" key="6">
    <source>
        <dbReference type="EMBL" id="KAF0775241.1"/>
    </source>
</evidence>
<organism evidence="6 7">
    <name type="scientific">Aphanomyces astaci</name>
    <name type="common">Crayfish plague agent</name>
    <dbReference type="NCBI Taxonomy" id="112090"/>
    <lineage>
        <taxon>Eukaryota</taxon>
        <taxon>Sar</taxon>
        <taxon>Stramenopiles</taxon>
        <taxon>Oomycota</taxon>
        <taxon>Saprolegniomycetes</taxon>
        <taxon>Saprolegniales</taxon>
        <taxon>Verrucalvaceae</taxon>
        <taxon>Aphanomyces</taxon>
    </lineage>
</organism>
<keyword evidence="4" id="KW-0067">ATP-binding</keyword>
<dbReference type="GO" id="GO:0016787">
    <property type="term" value="F:hydrolase activity"/>
    <property type="evidence" value="ECO:0007669"/>
    <property type="project" value="UniProtKB-KW"/>
</dbReference>
<name>A0A6A5AXV0_APHAT</name>
<dbReference type="Gene3D" id="3.40.50.300">
    <property type="entry name" value="P-loop containing nucleotide triphosphate hydrolases"/>
    <property type="match status" value="2"/>
</dbReference>
<dbReference type="InterPro" id="IPR027417">
    <property type="entry name" value="P-loop_NTPase"/>
</dbReference>
<dbReference type="SUPFAM" id="SSF52540">
    <property type="entry name" value="P-loop containing nucleoside triphosphate hydrolases"/>
    <property type="match status" value="1"/>
</dbReference>
<dbReference type="VEuPathDB" id="FungiDB:H257_05051"/>
<comment type="caution">
    <text evidence="6">The sequence shown here is derived from an EMBL/GenBank/DDBJ whole genome shotgun (WGS) entry which is preliminary data.</text>
</comment>
<dbReference type="Proteomes" id="UP000469452">
    <property type="component" value="Unassembled WGS sequence"/>
</dbReference>
<dbReference type="GO" id="GO:0043138">
    <property type="term" value="F:3'-5' DNA helicase activity"/>
    <property type="evidence" value="ECO:0007669"/>
    <property type="project" value="TreeGrafter"/>
</dbReference>
<keyword evidence="3" id="KW-0347">Helicase</keyword>
<evidence type="ECO:0000256" key="4">
    <source>
        <dbReference type="ARBA" id="ARBA00022840"/>
    </source>
</evidence>
<dbReference type="GO" id="GO:0005524">
    <property type="term" value="F:ATP binding"/>
    <property type="evidence" value="ECO:0007669"/>
    <property type="project" value="UniProtKB-KW"/>
</dbReference>
<keyword evidence="1" id="KW-0547">Nucleotide-binding</keyword>
<keyword evidence="2" id="KW-0378">Hydrolase</keyword>
<evidence type="ECO:0000256" key="1">
    <source>
        <dbReference type="ARBA" id="ARBA00022741"/>
    </source>
</evidence>
<sequence length="229" mass="26232">MVPRILEYLKENVSARKRALLYVANPNKFSAAEYLIKYHEDRGDKILLFSDDVFALRLYATKLQKVSSHFGSRRQEAQRLGRILRPKANATGGFNAFFYTLISTDTHEMYYSNKRQQYLVDQGYTFKVVTELYDKATFEVIVVSVFTSKDSQSELLAEVLEAQDLEKFIDDENAEISKIGGDEDLSRLSGKKKKTTMGALSGADGSKYMEYSTGHGAKQRHNLFRDRYK</sequence>
<reference evidence="6 7" key="1">
    <citation type="submission" date="2019-06" db="EMBL/GenBank/DDBJ databases">
        <title>Genomics analysis of Aphanomyces spp. identifies a new class of oomycete effector associated with host adaptation.</title>
        <authorList>
            <person name="Gaulin E."/>
        </authorList>
    </citation>
    <scope>NUCLEOTIDE SEQUENCE [LARGE SCALE GENOMIC DNA]</scope>
    <source>
        <strain evidence="6 7">E</strain>
    </source>
</reference>
<dbReference type="GO" id="GO:0000112">
    <property type="term" value="C:nucleotide-excision repair factor 3 complex"/>
    <property type="evidence" value="ECO:0007669"/>
    <property type="project" value="TreeGrafter"/>
</dbReference>
<evidence type="ECO:0000259" key="5">
    <source>
        <dbReference type="Pfam" id="PF16203"/>
    </source>
</evidence>
<feature type="domain" description="ERCC3/RAD25/XPB helicase C-terminal" evidence="5">
    <location>
        <begin position="65"/>
        <end position="175"/>
    </location>
</feature>
<dbReference type="PANTHER" id="PTHR11274:SF0">
    <property type="entry name" value="GENERAL TRANSCRIPTION AND DNA REPAIR FACTOR IIH HELICASE SUBUNIT XPB"/>
    <property type="match status" value="1"/>
</dbReference>
<dbReference type="Pfam" id="PF16203">
    <property type="entry name" value="ERCC3_RAD25_C"/>
    <property type="match status" value="1"/>
</dbReference>
<dbReference type="InterPro" id="IPR032438">
    <property type="entry name" value="ERCC3_RAD25_C"/>
</dbReference>
<proteinExistence type="predicted"/>
<dbReference type="GO" id="GO:0097550">
    <property type="term" value="C:transcription preinitiation complex"/>
    <property type="evidence" value="ECO:0007669"/>
    <property type="project" value="TreeGrafter"/>
</dbReference>
<accession>A0A6A5AXV0</accession>
<dbReference type="AlphaFoldDB" id="A0A6A5AXV0"/>
<evidence type="ECO:0000256" key="2">
    <source>
        <dbReference type="ARBA" id="ARBA00022801"/>
    </source>
</evidence>